<dbReference type="InterPro" id="IPR038297">
    <property type="entry name" value="CcmH/CycL/NrfF/Ccl2_sf"/>
</dbReference>
<protein>
    <recommendedName>
        <fullName evidence="7">Cytochrome c-type biogenesis protein</fullName>
    </recommendedName>
</protein>
<comment type="caution">
    <text evidence="10">The sequence shown here is derived from an EMBL/GenBank/DDBJ whole genome shotgun (WGS) entry which is preliminary data.</text>
</comment>
<name>A0A545UAC2_9GAMM</name>
<dbReference type="RefSeq" id="WP_142932348.1">
    <property type="nucleotide sequence ID" value="NZ_ML660166.1"/>
</dbReference>
<evidence type="ECO:0000256" key="6">
    <source>
        <dbReference type="ARBA" id="ARBA00023004"/>
    </source>
</evidence>
<keyword evidence="2 7" id="KW-0349">Heme</keyword>
<sequence>MSILNRFLVVVTLFLASTFVAASIQVYHFEDPEKEKRFAHLTQELRCPKCQNNNLADSDALMAEAIKDIIYEKLKAGESDEEIVNYLKARYGDFITYRPPVKPSTWIIWFGPFVFLVIGGFAIFRFVASRQTKDSPIQTIEVPEDNKAMLEQWRNEVDASEVENNETESNKIDVADQDNVDNDISARSNAK</sequence>
<evidence type="ECO:0000256" key="2">
    <source>
        <dbReference type="ARBA" id="ARBA00022617"/>
    </source>
</evidence>
<organism evidence="10 11">
    <name type="scientific">Aliikangiella coralliicola</name>
    <dbReference type="NCBI Taxonomy" id="2592383"/>
    <lineage>
        <taxon>Bacteria</taxon>
        <taxon>Pseudomonadati</taxon>
        <taxon>Pseudomonadota</taxon>
        <taxon>Gammaproteobacteria</taxon>
        <taxon>Oceanospirillales</taxon>
        <taxon>Pleioneaceae</taxon>
        <taxon>Aliikangiella</taxon>
    </lineage>
</organism>
<feature type="region of interest" description="Disordered" evidence="8">
    <location>
        <begin position="157"/>
        <end position="191"/>
    </location>
</feature>
<feature type="signal peptide" evidence="7">
    <location>
        <begin position="1"/>
        <end position="22"/>
    </location>
</feature>
<dbReference type="PANTHER" id="PTHR47870:SF1">
    <property type="entry name" value="CYTOCHROME C-TYPE BIOGENESIS PROTEIN CCMH"/>
    <property type="match status" value="1"/>
</dbReference>
<keyword evidence="7" id="KW-0812">Transmembrane</keyword>
<dbReference type="InterPro" id="IPR051263">
    <property type="entry name" value="C-type_cytochrome_biogenesis"/>
</dbReference>
<dbReference type="FunFam" id="1.10.8.640:FF:000001">
    <property type="entry name" value="Cytochrome c-type biogenesis protein"/>
    <property type="match status" value="1"/>
</dbReference>
<evidence type="ECO:0000256" key="7">
    <source>
        <dbReference type="RuleBase" id="RU364112"/>
    </source>
</evidence>
<evidence type="ECO:0000313" key="10">
    <source>
        <dbReference type="EMBL" id="TQV86425.1"/>
    </source>
</evidence>
<keyword evidence="11" id="KW-1185">Reference proteome</keyword>
<gene>
    <name evidence="10" type="ORF">FLL46_16020</name>
</gene>
<evidence type="ECO:0000256" key="5">
    <source>
        <dbReference type="ARBA" id="ARBA00022748"/>
    </source>
</evidence>
<dbReference type="GO" id="GO:0017004">
    <property type="term" value="P:cytochrome complex assembly"/>
    <property type="evidence" value="ECO:0007669"/>
    <property type="project" value="UniProtKB-KW"/>
</dbReference>
<dbReference type="OrthoDB" id="9804975at2"/>
<keyword evidence="7" id="KW-0472">Membrane</keyword>
<comment type="similarity">
    <text evidence="1 7">Belongs to the CcmH/CycL/Ccl2/NrfF family.</text>
</comment>
<keyword evidence="5" id="KW-0201">Cytochrome c-type biogenesis</keyword>
<accession>A0A545UAC2</accession>
<feature type="chain" id="PRO_5022261581" description="Cytochrome c-type biogenesis protein" evidence="7">
    <location>
        <begin position="23"/>
        <end position="191"/>
    </location>
</feature>
<evidence type="ECO:0000259" key="9">
    <source>
        <dbReference type="Pfam" id="PF03918"/>
    </source>
</evidence>
<dbReference type="Proteomes" id="UP000315439">
    <property type="component" value="Unassembled WGS sequence"/>
</dbReference>
<evidence type="ECO:0000256" key="1">
    <source>
        <dbReference type="ARBA" id="ARBA00010342"/>
    </source>
</evidence>
<evidence type="ECO:0000256" key="4">
    <source>
        <dbReference type="ARBA" id="ARBA00022729"/>
    </source>
</evidence>
<feature type="transmembrane region" description="Helical" evidence="7">
    <location>
        <begin position="106"/>
        <end position="128"/>
    </location>
</feature>
<dbReference type="GO" id="GO:0005886">
    <property type="term" value="C:plasma membrane"/>
    <property type="evidence" value="ECO:0007669"/>
    <property type="project" value="TreeGrafter"/>
</dbReference>
<evidence type="ECO:0000313" key="11">
    <source>
        <dbReference type="Proteomes" id="UP000315439"/>
    </source>
</evidence>
<dbReference type="EMBL" id="VIKS01000010">
    <property type="protein sequence ID" value="TQV86425.1"/>
    <property type="molecule type" value="Genomic_DNA"/>
</dbReference>
<dbReference type="InterPro" id="IPR005616">
    <property type="entry name" value="CcmH/CycL/Ccl2/NrfF_N"/>
</dbReference>
<keyword evidence="4 7" id="KW-0732">Signal</keyword>
<comment type="function">
    <text evidence="7">Possible subunit of a heme lyase.</text>
</comment>
<dbReference type="PANTHER" id="PTHR47870">
    <property type="entry name" value="CYTOCHROME C-TYPE BIOGENESIS PROTEIN CCMH"/>
    <property type="match status" value="1"/>
</dbReference>
<proteinExistence type="inferred from homology"/>
<feature type="domain" description="CcmH/CycL/Ccl2/NrfF N-terminal" evidence="9">
    <location>
        <begin position="11"/>
        <end position="148"/>
    </location>
</feature>
<evidence type="ECO:0000256" key="3">
    <source>
        <dbReference type="ARBA" id="ARBA00022723"/>
    </source>
</evidence>
<dbReference type="Gene3D" id="1.10.8.640">
    <property type="entry name" value="Cytochrome C biogenesis protein"/>
    <property type="match status" value="1"/>
</dbReference>
<reference evidence="10 11" key="1">
    <citation type="submission" date="2019-07" db="EMBL/GenBank/DDBJ databases">
        <title>Draft genome for Aliikangiella sp. M105.</title>
        <authorList>
            <person name="Wang G."/>
        </authorList>
    </citation>
    <scope>NUCLEOTIDE SEQUENCE [LARGE SCALE GENOMIC DNA]</scope>
    <source>
        <strain evidence="10 11">M105</strain>
    </source>
</reference>
<dbReference type="GO" id="GO:0046872">
    <property type="term" value="F:metal ion binding"/>
    <property type="evidence" value="ECO:0007669"/>
    <property type="project" value="UniProtKB-KW"/>
</dbReference>
<keyword evidence="6 7" id="KW-0408">Iron</keyword>
<evidence type="ECO:0000256" key="8">
    <source>
        <dbReference type="SAM" id="MobiDB-lite"/>
    </source>
</evidence>
<keyword evidence="3 7" id="KW-0479">Metal-binding</keyword>
<dbReference type="Pfam" id="PF03918">
    <property type="entry name" value="CcmH"/>
    <property type="match status" value="1"/>
</dbReference>
<dbReference type="CDD" id="cd16378">
    <property type="entry name" value="CcmH_N"/>
    <property type="match status" value="1"/>
</dbReference>
<dbReference type="AlphaFoldDB" id="A0A545UAC2"/>
<keyword evidence="7" id="KW-1133">Transmembrane helix</keyword>